<sequence length="258" mass="28291">MSFTSQQTAMNRVVREIHAVDGLIAHAAEGAERPVFPHQDKRKRPVIWLEEVGFLWLRGQDVIEPVARGFILRPSVKRRLNQARDGLIGQHEVLETRELYSPDNVVRPVAVNTRSTALDRLARRPGQELNKRWLSPAEVEAGRALARDFHRAGEGQIGTQDFTSSGVQGGDRAGGAERAMLHRITTATRLRTAREILGTDLAPGVIALCCHDESLDVIERTERWAAGSGKQIIKLGLARLVTLYGTEAGVRSGGASAS</sequence>
<proteinExistence type="predicted"/>
<evidence type="ECO:0000259" key="1">
    <source>
        <dbReference type="Pfam" id="PF20057"/>
    </source>
</evidence>
<protein>
    <recommendedName>
        <fullName evidence="1">DUF6456 domain-containing protein</fullName>
    </recommendedName>
</protein>
<evidence type="ECO:0000313" key="3">
    <source>
        <dbReference type="Proteomes" id="UP000600865"/>
    </source>
</evidence>
<accession>A0A918NBP6</accession>
<keyword evidence="3" id="KW-1185">Reference proteome</keyword>
<dbReference type="InterPro" id="IPR045599">
    <property type="entry name" value="DUF6456"/>
</dbReference>
<dbReference type="RefSeq" id="WP_189579820.1">
    <property type="nucleotide sequence ID" value="NZ_BMYV01000001.1"/>
</dbReference>
<dbReference type="Proteomes" id="UP000600865">
    <property type="component" value="Unassembled WGS sequence"/>
</dbReference>
<feature type="domain" description="DUF6456" evidence="1">
    <location>
        <begin position="110"/>
        <end position="245"/>
    </location>
</feature>
<reference evidence="2 3" key="1">
    <citation type="journal article" date="2014" name="Int. J. Syst. Evol. Microbiol.">
        <title>Complete genome sequence of Corynebacterium casei LMG S-19264T (=DSM 44701T), isolated from a smear-ripened cheese.</title>
        <authorList>
            <consortium name="US DOE Joint Genome Institute (JGI-PGF)"/>
            <person name="Walter F."/>
            <person name="Albersmeier A."/>
            <person name="Kalinowski J."/>
            <person name="Ruckert C."/>
        </authorList>
    </citation>
    <scope>NUCLEOTIDE SEQUENCE [LARGE SCALE GENOMIC DNA]</scope>
    <source>
        <strain evidence="2 3">KCTC 23968</strain>
    </source>
</reference>
<organism evidence="2 3">
    <name type="scientific">Litorimonas cladophorae</name>
    <dbReference type="NCBI Taxonomy" id="1220491"/>
    <lineage>
        <taxon>Bacteria</taxon>
        <taxon>Pseudomonadati</taxon>
        <taxon>Pseudomonadota</taxon>
        <taxon>Alphaproteobacteria</taxon>
        <taxon>Maricaulales</taxon>
        <taxon>Robiginitomaculaceae</taxon>
    </lineage>
</organism>
<evidence type="ECO:0000313" key="2">
    <source>
        <dbReference type="EMBL" id="GGX56019.1"/>
    </source>
</evidence>
<dbReference type="EMBL" id="BMYV01000001">
    <property type="protein sequence ID" value="GGX56019.1"/>
    <property type="molecule type" value="Genomic_DNA"/>
</dbReference>
<dbReference type="AlphaFoldDB" id="A0A918NBP6"/>
<dbReference type="Pfam" id="PF20057">
    <property type="entry name" value="DUF6456"/>
    <property type="match status" value="1"/>
</dbReference>
<name>A0A918NBP6_9PROT</name>
<gene>
    <name evidence="2" type="ORF">GCM10011309_00920</name>
</gene>
<comment type="caution">
    <text evidence="2">The sequence shown here is derived from an EMBL/GenBank/DDBJ whole genome shotgun (WGS) entry which is preliminary data.</text>
</comment>